<evidence type="ECO:0000256" key="1">
    <source>
        <dbReference type="SAM" id="MobiDB-lite"/>
    </source>
</evidence>
<accession>A0A699KCC6</accession>
<name>A0A699KCC6_TANCI</name>
<dbReference type="EMBL" id="BKCJ010503076">
    <property type="protein sequence ID" value="GFA86487.1"/>
    <property type="molecule type" value="Genomic_DNA"/>
</dbReference>
<feature type="region of interest" description="Disordered" evidence="1">
    <location>
        <begin position="1"/>
        <end position="23"/>
    </location>
</feature>
<organism evidence="2">
    <name type="scientific">Tanacetum cinerariifolium</name>
    <name type="common">Dalmatian daisy</name>
    <name type="synonym">Chrysanthemum cinerariifolium</name>
    <dbReference type="NCBI Taxonomy" id="118510"/>
    <lineage>
        <taxon>Eukaryota</taxon>
        <taxon>Viridiplantae</taxon>
        <taxon>Streptophyta</taxon>
        <taxon>Embryophyta</taxon>
        <taxon>Tracheophyta</taxon>
        <taxon>Spermatophyta</taxon>
        <taxon>Magnoliopsida</taxon>
        <taxon>eudicotyledons</taxon>
        <taxon>Gunneridae</taxon>
        <taxon>Pentapetalae</taxon>
        <taxon>asterids</taxon>
        <taxon>campanulids</taxon>
        <taxon>Asterales</taxon>
        <taxon>Asteraceae</taxon>
        <taxon>Asteroideae</taxon>
        <taxon>Anthemideae</taxon>
        <taxon>Anthemidinae</taxon>
        <taxon>Tanacetum</taxon>
    </lineage>
</organism>
<proteinExistence type="predicted"/>
<feature type="non-terminal residue" evidence="2">
    <location>
        <position position="1"/>
    </location>
</feature>
<dbReference type="AlphaFoldDB" id="A0A699KCC6"/>
<sequence>HVTLTPVLDTQKPNEPVQSSSVSSDFTSKLLNLENPSLADNEIASLMDTTTRHEEPKSQMPSLYTVPVTETPKVTSVFTTTIPPTPLFFNPLPQKATPTVTSITSKAITLFPSLLDFLFIFKFNDIVTNLEKDLLEIKQVDHSSSSDSEANVESRLDKGYHAVPLPFIGNYMLLKCDLRLVDEHFKSVSVDVISNIVPSDVKIVESKHKIVDVNHKGMFSIEEPKHVMKNNYSPPIIKDWHSNDESGEEISPTVEVKTVKPSIEKIKYVKPAREIVKTKESLKQHKHHPRGNL</sequence>
<protein>
    <submittedName>
        <fullName evidence="2">Uncharacterized protein</fullName>
    </submittedName>
</protein>
<comment type="caution">
    <text evidence="2">The sequence shown here is derived from an EMBL/GenBank/DDBJ whole genome shotgun (WGS) entry which is preliminary data.</text>
</comment>
<evidence type="ECO:0000313" key="2">
    <source>
        <dbReference type="EMBL" id="GFA86487.1"/>
    </source>
</evidence>
<gene>
    <name evidence="2" type="ORF">Tci_658459</name>
</gene>
<reference evidence="2" key="1">
    <citation type="journal article" date="2019" name="Sci. Rep.">
        <title>Draft genome of Tanacetum cinerariifolium, the natural source of mosquito coil.</title>
        <authorList>
            <person name="Yamashiro T."/>
            <person name="Shiraishi A."/>
            <person name="Satake H."/>
            <person name="Nakayama K."/>
        </authorList>
    </citation>
    <scope>NUCLEOTIDE SEQUENCE</scope>
</reference>